<reference evidence="2 3" key="1">
    <citation type="submission" date="2020-12" db="EMBL/GenBank/DDBJ databases">
        <title>Whole genome sequences of gut porcine anaerobes.</title>
        <authorList>
            <person name="Kubasova T."/>
            <person name="Jahodarova E."/>
            <person name="Rychlik I."/>
        </authorList>
    </citation>
    <scope>NUCLEOTIDE SEQUENCE [LARGE SCALE GENOMIC DNA]</scope>
    <source>
        <strain evidence="2 3">An867</strain>
    </source>
</reference>
<dbReference type="EMBL" id="JAFBIT010000001">
    <property type="protein sequence ID" value="MCF2651795.1"/>
    <property type="molecule type" value="Genomic_DNA"/>
</dbReference>
<dbReference type="InterPro" id="IPR023378">
    <property type="entry name" value="YheA/YmcA-like_dom_sf"/>
</dbReference>
<feature type="coiled-coil region" evidence="1">
    <location>
        <begin position="50"/>
        <end position="77"/>
    </location>
</feature>
<accession>A0ABS9CN83</accession>
<dbReference type="Pfam" id="PF06133">
    <property type="entry name" value="Com_YlbF"/>
    <property type="match status" value="1"/>
</dbReference>
<name>A0ABS9CN83_9FIRM</name>
<organism evidence="2 3">
    <name type="scientific">Anaeromassilibacillus senegalensis</name>
    <dbReference type="NCBI Taxonomy" id="1673717"/>
    <lineage>
        <taxon>Bacteria</taxon>
        <taxon>Bacillati</taxon>
        <taxon>Bacillota</taxon>
        <taxon>Clostridia</taxon>
        <taxon>Eubacteriales</taxon>
        <taxon>Acutalibacteraceae</taxon>
        <taxon>Anaeromassilibacillus</taxon>
    </lineage>
</organism>
<keyword evidence="3" id="KW-1185">Reference proteome</keyword>
<dbReference type="Gene3D" id="1.20.1500.10">
    <property type="entry name" value="YheA/YmcA-like"/>
    <property type="match status" value="1"/>
</dbReference>
<evidence type="ECO:0000313" key="2">
    <source>
        <dbReference type="EMBL" id="MCF2651795.1"/>
    </source>
</evidence>
<dbReference type="InterPro" id="IPR010368">
    <property type="entry name" value="Com_YlbF"/>
</dbReference>
<dbReference type="Proteomes" id="UP001299220">
    <property type="component" value="Unassembled WGS sequence"/>
</dbReference>
<dbReference type="RefSeq" id="WP_235322797.1">
    <property type="nucleotide sequence ID" value="NZ_JAFBIT010000001.1"/>
</dbReference>
<gene>
    <name evidence="2" type="ORF">JQM67_04200</name>
</gene>
<evidence type="ECO:0000256" key="1">
    <source>
        <dbReference type="SAM" id="Coils"/>
    </source>
</evidence>
<dbReference type="SUPFAM" id="SSF158622">
    <property type="entry name" value="YheA/YmcA-like"/>
    <property type="match status" value="1"/>
</dbReference>
<protein>
    <submittedName>
        <fullName evidence="2">YlbF family regulator</fullName>
    </submittedName>
</protein>
<proteinExistence type="predicted"/>
<keyword evidence="1" id="KW-0175">Coiled coil</keyword>
<comment type="caution">
    <text evidence="2">The sequence shown here is derived from an EMBL/GenBank/DDBJ whole genome shotgun (WGS) entry which is preliminary data.</text>
</comment>
<evidence type="ECO:0000313" key="3">
    <source>
        <dbReference type="Proteomes" id="UP001299220"/>
    </source>
</evidence>
<sequence length="136" mass="15174">MDIIELARELGKAIQQEQAFINMRVACQQSDEDEELQNMIGEFNLKRMAINNEVQKEDRSEETLKKYNDELRAIYAEIMQNPHMAAYNEAKNELDALVQRVTNIITMSADGEDPDSCDCDSCGCTGSCASCGGGCH</sequence>